<evidence type="ECO:0000313" key="1">
    <source>
        <dbReference type="EMBL" id="KOM47778.1"/>
    </source>
</evidence>
<reference evidence="2" key="1">
    <citation type="journal article" date="2015" name="Proc. Natl. Acad. Sci. U.S.A.">
        <title>Genome sequencing of adzuki bean (Vigna angularis) provides insight into high starch and low fat accumulation and domestication.</title>
        <authorList>
            <person name="Yang K."/>
            <person name="Tian Z."/>
            <person name="Chen C."/>
            <person name="Luo L."/>
            <person name="Zhao B."/>
            <person name="Wang Z."/>
            <person name="Yu L."/>
            <person name="Li Y."/>
            <person name="Sun Y."/>
            <person name="Li W."/>
            <person name="Chen Y."/>
            <person name="Li Y."/>
            <person name="Zhang Y."/>
            <person name="Ai D."/>
            <person name="Zhao J."/>
            <person name="Shang C."/>
            <person name="Ma Y."/>
            <person name="Wu B."/>
            <person name="Wang M."/>
            <person name="Gao L."/>
            <person name="Sun D."/>
            <person name="Zhang P."/>
            <person name="Guo F."/>
            <person name="Wang W."/>
            <person name="Li Y."/>
            <person name="Wang J."/>
            <person name="Varshney R.K."/>
            <person name="Wang J."/>
            <person name="Ling H.Q."/>
            <person name="Wan P."/>
        </authorList>
    </citation>
    <scope>NUCLEOTIDE SEQUENCE</scope>
    <source>
        <strain evidence="2">cv. Jingnong 6</strain>
    </source>
</reference>
<dbReference type="Gramene" id="KOM47778">
    <property type="protein sequence ID" value="KOM47778"/>
    <property type="gene ID" value="LR48_Vigan07g148200"/>
</dbReference>
<organism evidence="1 2">
    <name type="scientific">Phaseolus angularis</name>
    <name type="common">Azuki bean</name>
    <name type="synonym">Vigna angularis</name>
    <dbReference type="NCBI Taxonomy" id="3914"/>
    <lineage>
        <taxon>Eukaryota</taxon>
        <taxon>Viridiplantae</taxon>
        <taxon>Streptophyta</taxon>
        <taxon>Embryophyta</taxon>
        <taxon>Tracheophyta</taxon>
        <taxon>Spermatophyta</taxon>
        <taxon>Magnoliopsida</taxon>
        <taxon>eudicotyledons</taxon>
        <taxon>Gunneridae</taxon>
        <taxon>Pentapetalae</taxon>
        <taxon>rosids</taxon>
        <taxon>fabids</taxon>
        <taxon>Fabales</taxon>
        <taxon>Fabaceae</taxon>
        <taxon>Papilionoideae</taxon>
        <taxon>50 kb inversion clade</taxon>
        <taxon>NPAAA clade</taxon>
        <taxon>indigoferoid/millettioid clade</taxon>
        <taxon>Phaseoleae</taxon>
        <taxon>Vigna</taxon>
    </lineage>
</organism>
<gene>
    <name evidence="1" type="ORF">LR48_Vigan07g148200</name>
</gene>
<evidence type="ECO:0000313" key="2">
    <source>
        <dbReference type="Proteomes" id="UP000053144"/>
    </source>
</evidence>
<protein>
    <submittedName>
        <fullName evidence="1">Uncharacterized protein</fullName>
    </submittedName>
</protein>
<dbReference type="Proteomes" id="UP000053144">
    <property type="component" value="Chromosome 7"/>
</dbReference>
<accession>A0A0L9UYB9</accession>
<dbReference type="AlphaFoldDB" id="A0A0L9UYB9"/>
<name>A0A0L9UYB9_PHAAN</name>
<dbReference type="EMBL" id="CM003377">
    <property type="protein sequence ID" value="KOM47778.1"/>
    <property type="molecule type" value="Genomic_DNA"/>
</dbReference>
<sequence>MSIIFHLLHKNPSRQCRKSSFRFRRTILIAGQLLLPPFSPEGHACHLHVVPPPSPCRREAAAYSSSFIAKFSTIAQPSSSSHPRFNAYRCHPKPPSLRKPPHRCHDRTIFRPPSSSSHRQHQSATSIAATEKPRLCCLCSHHRLRVSPKNQRKPNEHSKTQSLPTIARRSRCYLLQASIQNGHLELFLHSSGSGNVGGSPFPNYEP</sequence>
<proteinExistence type="predicted"/>